<sequence>SRFSDMRRASFTTIPWPVLRTKDAITPSEISWEFVEKFFHFVKDFLGPAVHRSLLEDARKRYHPNRWAAKNVV</sequence>
<proteinExistence type="predicted"/>
<accession>A0ACC1TR79</accession>
<comment type="caution">
    <text evidence="1">The sequence shown here is derived from an EMBL/GenBank/DDBJ whole genome shotgun (WGS) entry which is preliminary data.</text>
</comment>
<feature type="non-terminal residue" evidence="1">
    <location>
        <position position="1"/>
    </location>
</feature>
<feature type="non-terminal residue" evidence="1">
    <location>
        <position position="73"/>
    </location>
</feature>
<organism evidence="1 2">
    <name type="scientific">Lentinula aff. lateritia</name>
    <dbReference type="NCBI Taxonomy" id="2804960"/>
    <lineage>
        <taxon>Eukaryota</taxon>
        <taxon>Fungi</taxon>
        <taxon>Dikarya</taxon>
        <taxon>Basidiomycota</taxon>
        <taxon>Agaricomycotina</taxon>
        <taxon>Agaricomycetes</taxon>
        <taxon>Agaricomycetidae</taxon>
        <taxon>Agaricales</taxon>
        <taxon>Marasmiineae</taxon>
        <taxon>Omphalotaceae</taxon>
        <taxon>Lentinula</taxon>
    </lineage>
</organism>
<protein>
    <submittedName>
        <fullName evidence="1">Uncharacterized protein</fullName>
    </submittedName>
</protein>
<keyword evidence="2" id="KW-1185">Reference proteome</keyword>
<dbReference type="Proteomes" id="UP001163835">
    <property type="component" value="Unassembled WGS sequence"/>
</dbReference>
<evidence type="ECO:0000313" key="2">
    <source>
        <dbReference type="Proteomes" id="UP001163835"/>
    </source>
</evidence>
<reference evidence="1" key="1">
    <citation type="submission" date="2022-09" db="EMBL/GenBank/DDBJ databases">
        <title>A Global Phylogenomic Analysis of the Shiitake Genus Lentinula.</title>
        <authorList>
            <consortium name="DOE Joint Genome Institute"/>
            <person name="Sierra-Patev S."/>
            <person name="Min B."/>
            <person name="Naranjo-Ortiz M."/>
            <person name="Looney B."/>
            <person name="Konkel Z."/>
            <person name="Slot J.C."/>
            <person name="Sakamoto Y."/>
            <person name="Steenwyk J.L."/>
            <person name="Rokas A."/>
            <person name="Carro J."/>
            <person name="Camarero S."/>
            <person name="Ferreira P."/>
            <person name="Molpeceres G."/>
            <person name="Ruiz-Duenas F.J."/>
            <person name="Serrano A."/>
            <person name="Henrissat B."/>
            <person name="Drula E."/>
            <person name="Hughes K.W."/>
            <person name="Mata J.L."/>
            <person name="Ishikawa N.K."/>
            <person name="Vargas-Isla R."/>
            <person name="Ushijima S."/>
            <person name="Smith C.A."/>
            <person name="Ahrendt S."/>
            <person name="Andreopoulos W."/>
            <person name="He G."/>
            <person name="Labutti K."/>
            <person name="Lipzen A."/>
            <person name="Ng V."/>
            <person name="Riley R."/>
            <person name="Sandor L."/>
            <person name="Barry K."/>
            <person name="Martinez A.T."/>
            <person name="Xiao Y."/>
            <person name="Gibbons J.G."/>
            <person name="Terashima K."/>
            <person name="Grigoriev I.V."/>
            <person name="Hibbett D.S."/>
        </authorList>
    </citation>
    <scope>NUCLEOTIDE SEQUENCE</scope>
    <source>
        <strain evidence="1">TMI1499</strain>
    </source>
</reference>
<evidence type="ECO:0000313" key="1">
    <source>
        <dbReference type="EMBL" id="KAJ3807222.1"/>
    </source>
</evidence>
<gene>
    <name evidence="1" type="ORF">F5876DRAFT_26634</name>
</gene>
<name>A0ACC1TR79_9AGAR</name>
<dbReference type="EMBL" id="MU795329">
    <property type="protein sequence ID" value="KAJ3807222.1"/>
    <property type="molecule type" value="Genomic_DNA"/>
</dbReference>